<dbReference type="Proteomes" id="UP000283841">
    <property type="component" value="Unassembled WGS sequence"/>
</dbReference>
<dbReference type="InterPro" id="IPR015814">
    <property type="entry name" value="Pgluconate_DH_NAD-bd_C"/>
</dbReference>
<proteinExistence type="inferred from homology"/>
<feature type="domain" description="Phosphogluconate dehydrogenase NAD-binding putative C-terminal" evidence="4">
    <location>
        <begin position="214"/>
        <end position="291"/>
    </location>
</feature>
<dbReference type="GO" id="GO:0031491">
    <property type="term" value="F:nucleosome binding"/>
    <property type="evidence" value="ECO:0007669"/>
    <property type="project" value="TreeGrafter"/>
</dbReference>
<dbReference type="InterPro" id="IPR008927">
    <property type="entry name" value="6-PGluconate_DH-like_C_sf"/>
</dbReference>
<sequence length="326" mass="35241">MAAPVKVGIVSIGEMGFGIANLLSAHGYTVMTNITGRSDYTYNRARTANIRLLDSDEELVKQVDYLFSIVPPRDALATAQRFMSVKQARKSPLYYVDLNAISPRLARHIAAEFKQNVPGIKFVDGGIIGGPPRLKQSSSNEKQASEPEGDIAATWARPAIPISGPDGLANERLAKVLNTISLGADIGAASGLKCCYGSLIKGLLALSIQSFSTAYSMGVYSELHQLLEAFQPRLRNSITKMIVETPPKAGRWVDEMVEIGRCFGEEGGWDNAGGTQGADVYQRVAEVYRAVAEQTVLGKERQEHRVRGTTADDLAAAVREGLAEKK</sequence>
<comment type="caution">
    <text evidence="5">The sequence shown here is derived from an EMBL/GenBank/DDBJ whole genome shotgun (WGS) entry which is preliminary data.</text>
</comment>
<dbReference type="GO" id="GO:0003677">
    <property type="term" value="F:DNA binding"/>
    <property type="evidence" value="ECO:0007669"/>
    <property type="project" value="TreeGrafter"/>
</dbReference>
<protein>
    <submittedName>
        <fullName evidence="5">6-phosphogluconate dehydrogenase</fullName>
    </submittedName>
</protein>
<dbReference type="STRING" id="264951.A0A443HRC7"/>
<feature type="region of interest" description="Disordered" evidence="2">
    <location>
        <begin position="131"/>
        <end position="150"/>
    </location>
</feature>
<dbReference type="AlphaFoldDB" id="A0A443HRC7"/>
<dbReference type="RefSeq" id="XP_028483984.1">
    <property type="nucleotide sequence ID" value="XM_028632164.1"/>
</dbReference>
<evidence type="ECO:0000256" key="1">
    <source>
        <dbReference type="ARBA" id="ARBA00007598"/>
    </source>
</evidence>
<reference evidence="5 6" key="1">
    <citation type="journal article" date="2018" name="Front. Microbiol.">
        <title>Genomic and genetic insights into a cosmopolitan fungus, Paecilomyces variotii (Eurotiales).</title>
        <authorList>
            <person name="Urquhart A.S."/>
            <person name="Mondo S.J."/>
            <person name="Makela M.R."/>
            <person name="Hane J.K."/>
            <person name="Wiebenga A."/>
            <person name="He G."/>
            <person name="Mihaltcheva S."/>
            <person name="Pangilinan J."/>
            <person name="Lipzen A."/>
            <person name="Barry K."/>
            <person name="de Vries R.P."/>
            <person name="Grigoriev I.V."/>
            <person name="Idnurm A."/>
        </authorList>
    </citation>
    <scope>NUCLEOTIDE SEQUENCE [LARGE SCALE GENOMIC DNA]</scope>
    <source>
        <strain evidence="5 6">CBS 101075</strain>
    </source>
</reference>
<dbReference type="Gene3D" id="1.10.1040.10">
    <property type="entry name" value="N-(1-d-carboxylethyl)-l-norvaline Dehydrogenase, domain 2"/>
    <property type="match status" value="1"/>
</dbReference>
<dbReference type="GO" id="GO:0000785">
    <property type="term" value="C:chromatin"/>
    <property type="evidence" value="ECO:0007669"/>
    <property type="project" value="TreeGrafter"/>
</dbReference>
<name>A0A443HRC7_BYSSP</name>
<keyword evidence="6" id="KW-1185">Reference proteome</keyword>
<dbReference type="VEuPathDB" id="FungiDB:C8Q69DRAFT_492191"/>
<dbReference type="PANTHER" id="PTHR43580">
    <property type="entry name" value="OXIDOREDUCTASE GLYR1-RELATED"/>
    <property type="match status" value="1"/>
</dbReference>
<dbReference type="SUPFAM" id="SSF48179">
    <property type="entry name" value="6-phosphogluconate dehydrogenase C-terminal domain-like"/>
    <property type="match status" value="1"/>
</dbReference>
<gene>
    <name evidence="5" type="ORF">C8Q69DRAFT_492191</name>
</gene>
<dbReference type="Gene3D" id="3.40.50.720">
    <property type="entry name" value="NAD(P)-binding Rossmann-like Domain"/>
    <property type="match status" value="1"/>
</dbReference>
<accession>A0A443HRC7</accession>
<dbReference type="Pfam" id="PF03446">
    <property type="entry name" value="NAD_binding_2"/>
    <property type="match status" value="1"/>
</dbReference>
<comment type="similarity">
    <text evidence="1">Belongs to the HIBADH-related family. NP60 subfamily.</text>
</comment>
<dbReference type="GO" id="GO:0140673">
    <property type="term" value="P:transcription elongation-coupled chromatin remodeling"/>
    <property type="evidence" value="ECO:0007669"/>
    <property type="project" value="TreeGrafter"/>
</dbReference>
<dbReference type="Pfam" id="PF09130">
    <property type="entry name" value="DUF1932"/>
    <property type="match status" value="1"/>
</dbReference>
<dbReference type="InterPro" id="IPR051265">
    <property type="entry name" value="HIBADH-related_NP60_sf"/>
</dbReference>
<organism evidence="5 6">
    <name type="scientific">Byssochlamys spectabilis</name>
    <name type="common">Paecilomyces variotii</name>
    <dbReference type="NCBI Taxonomy" id="264951"/>
    <lineage>
        <taxon>Eukaryota</taxon>
        <taxon>Fungi</taxon>
        <taxon>Dikarya</taxon>
        <taxon>Ascomycota</taxon>
        <taxon>Pezizomycotina</taxon>
        <taxon>Eurotiomycetes</taxon>
        <taxon>Eurotiomycetidae</taxon>
        <taxon>Eurotiales</taxon>
        <taxon>Thermoascaceae</taxon>
        <taxon>Paecilomyces</taxon>
    </lineage>
</organism>
<dbReference type="GO" id="GO:0050661">
    <property type="term" value="F:NADP binding"/>
    <property type="evidence" value="ECO:0007669"/>
    <property type="project" value="InterPro"/>
</dbReference>
<dbReference type="PANTHER" id="PTHR43580:SF2">
    <property type="entry name" value="CYTOKINE-LIKE NUCLEAR FACTOR N-PAC"/>
    <property type="match status" value="1"/>
</dbReference>
<evidence type="ECO:0000256" key="2">
    <source>
        <dbReference type="SAM" id="MobiDB-lite"/>
    </source>
</evidence>
<dbReference type="GeneID" id="39601441"/>
<dbReference type="InterPro" id="IPR036291">
    <property type="entry name" value="NAD(P)-bd_dom_sf"/>
</dbReference>
<dbReference type="InterPro" id="IPR013328">
    <property type="entry name" value="6PGD_dom2"/>
</dbReference>
<evidence type="ECO:0000313" key="6">
    <source>
        <dbReference type="Proteomes" id="UP000283841"/>
    </source>
</evidence>
<evidence type="ECO:0000259" key="3">
    <source>
        <dbReference type="Pfam" id="PF03446"/>
    </source>
</evidence>
<dbReference type="EMBL" id="RCNU01000007">
    <property type="protein sequence ID" value="RWQ94339.1"/>
    <property type="molecule type" value="Genomic_DNA"/>
</dbReference>
<dbReference type="SUPFAM" id="SSF51735">
    <property type="entry name" value="NAD(P)-binding Rossmann-fold domains"/>
    <property type="match status" value="1"/>
</dbReference>
<feature type="domain" description="6-phosphogluconate dehydrogenase NADP-binding" evidence="3">
    <location>
        <begin position="6"/>
        <end position="132"/>
    </location>
</feature>
<dbReference type="InterPro" id="IPR006115">
    <property type="entry name" value="6PGDH_NADP-bd"/>
</dbReference>
<evidence type="ECO:0000259" key="4">
    <source>
        <dbReference type="Pfam" id="PF09130"/>
    </source>
</evidence>
<evidence type="ECO:0000313" key="5">
    <source>
        <dbReference type="EMBL" id="RWQ94339.1"/>
    </source>
</evidence>